<gene>
    <name evidence="1" type="ORF">B0I36DRAFT_130082</name>
</gene>
<evidence type="ECO:0000313" key="2">
    <source>
        <dbReference type="Proteomes" id="UP000756346"/>
    </source>
</evidence>
<accession>A0A9P9BSX7</accession>
<keyword evidence="2" id="KW-1185">Reference proteome</keyword>
<protein>
    <submittedName>
        <fullName evidence="1">Uncharacterized protein</fullName>
    </submittedName>
</protein>
<dbReference type="EMBL" id="JAGTJQ010000006">
    <property type="protein sequence ID" value="KAH7029276.1"/>
    <property type="molecule type" value="Genomic_DNA"/>
</dbReference>
<reference evidence="1" key="1">
    <citation type="journal article" date="2021" name="Nat. Commun.">
        <title>Genetic determinants of endophytism in the Arabidopsis root mycobiome.</title>
        <authorList>
            <person name="Mesny F."/>
            <person name="Miyauchi S."/>
            <person name="Thiergart T."/>
            <person name="Pickel B."/>
            <person name="Atanasova L."/>
            <person name="Karlsson M."/>
            <person name="Huettel B."/>
            <person name="Barry K.W."/>
            <person name="Haridas S."/>
            <person name="Chen C."/>
            <person name="Bauer D."/>
            <person name="Andreopoulos W."/>
            <person name="Pangilinan J."/>
            <person name="LaButti K."/>
            <person name="Riley R."/>
            <person name="Lipzen A."/>
            <person name="Clum A."/>
            <person name="Drula E."/>
            <person name="Henrissat B."/>
            <person name="Kohler A."/>
            <person name="Grigoriev I.V."/>
            <person name="Martin F.M."/>
            <person name="Hacquard S."/>
        </authorList>
    </citation>
    <scope>NUCLEOTIDE SEQUENCE</scope>
    <source>
        <strain evidence="1">MPI-CAGE-CH-0230</strain>
    </source>
</reference>
<evidence type="ECO:0000313" key="1">
    <source>
        <dbReference type="EMBL" id="KAH7029276.1"/>
    </source>
</evidence>
<dbReference type="AlphaFoldDB" id="A0A9P9BSX7"/>
<dbReference type="GeneID" id="70177738"/>
<proteinExistence type="predicted"/>
<comment type="caution">
    <text evidence="1">The sequence shown here is derived from an EMBL/GenBank/DDBJ whole genome shotgun (WGS) entry which is preliminary data.</text>
</comment>
<name>A0A9P9BSX7_9PEZI</name>
<dbReference type="RefSeq" id="XP_046011564.1">
    <property type="nucleotide sequence ID" value="XM_046148192.1"/>
</dbReference>
<sequence>MFRHHVSQECDVAISADLLEVLALVVNYHDTCFPMPAVAASGHLGSRLQGQVTNPSTRPRHRPLRHWCPVYAPGVIAGFSGSKLLGSVREGGVVPLMWLLHLWDQMLSPTLFPSWPLCLIGAARFLPSRFTHVPDVPGPNPLRGSDDADGPSSVSICAGIVSLLDRAAEPIFPEDAQALCRGHMPFCHHRLHCKWVLCERYPARKVTPAFPGPGTA</sequence>
<dbReference type="Proteomes" id="UP000756346">
    <property type="component" value="Unassembled WGS sequence"/>
</dbReference>
<organism evidence="1 2">
    <name type="scientific">Microdochium trichocladiopsis</name>
    <dbReference type="NCBI Taxonomy" id="1682393"/>
    <lineage>
        <taxon>Eukaryota</taxon>
        <taxon>Fungi</taxon>
        <taxon>Dikarya</taxon>
        <taxon>Ascomycota</taxon>
        <taxon>Pezizomycotina</taxon>
        <taxon>Sordariomycetes</taxon>
        <taxon>Xylariomycetidae</taxon>
        <taxon>Xylariales</taxon>
        <taxon>Microdochiaceae</taxon>
        <taxon>Microdochium</taxon>
    </lineage>
</organism>